<keyword evidence="1" id="KW-0472">Membrane</keyword>
<feature type="transmembrane region" description="Helical" evidence="1">
    <location>
        <begin position="15"/>
        <end position="36"/>
    </location>
</feature>
<evidence type="ECO:0000313" key="3">
    <source>
        <dbReference type="Proteomes" id="UP000009374"/>
    </source>
</evidence>
<name>C6HZY3_9BACT</name>
<dbReference type="AlphaFoldDB" id="C6HZY3"/>
<gene>
    <name evidence="2" type="ORF">UBAL3_95450141</name>
</gene>
<evidence type="ECO:0000313" key="2">
    <source>
        <dbReference type="EMBL" id="EES51921.1"/>
    </source>
</evidence>
<organism evidence="2 3">
    <name type="scientific">Leptospirillum ferrodiazotrophum</name>
    <dbReference type="NCBI Taxonomy" id="412449"/>
    <lineage>
        <taxon>Bacteria</taxon>
        <taxon>Pseudomonadati</taxon>
        <taxon>Nitrospirota</taxon>
        <taxon>Nitrospiria</taxon>
        <taxon>Nitrospirales</taxon>
        <taxon>Nitrospiraceae</taxon>
        <taxon>Leptospirillum</taxon>
    </lineage>
</organism>
<reference evidence="2 3" key="1">
    <citation type="journal article" date="2009" name="Appl. Environ. Microbiol.">
        <title>Community genomic and proteomic analyses of chemoautotrophic iron-oxidizing "Leptospirillum rubarum" (Group II) and "Leptospirillum ferrodiazotrophum" (Group III) bacteria in acid mine drainage biofilms.</title>
        <authorList>
            <person name="Goltsman D.S."/>
            <person name="Denef V.J."/>
            <person name="Singer S.W."/>
            <person name="VerBerkmoes N.C."/>
            <person name="Lefsrud M."/>
            <person name="Mueller R.S."/>
            <person name="Dick G.J."/>
            <person name="Sun C.L."/>
            <person name="Wheeler K.E."/>
            <person name="Zemla A."/>
            <person name="Baker B.J."/>
            <person name="Hauser L."/>
            <person name="Land M."/>
            <person name="Shah M.B."/>
            <person name="Thelen M.P."/>
            <person name="Hettich R.L."/>
            <person name="Banfield J.F."/>
        </authorList>
    </citation>
    <scope>NUCLEOTIDE SEQUENCE [LARGE SCALE GENOMIC DNA]</scope>
</reference>
<keyword evidence="3" id="KW-1185">Reference proteome</keyword>
<accession>C6HZY3</accession>
<dbReference type="Proteomes" id="UP000009374">
    <property type="component" value="Unassembled WGS sequence"/>
</dbReference>
<protein>
    <submittedName>
        <fullName evidence="2">Uncharacterized protein</fullName>
    </submittedName>
</protein>
<keyword evidence="1" id="KW-1133">Transmembrane helix</keyword>
<proteinExistence type="predicted"/>
<evidence type="ECO:0000256" key="1">
    <source>
        <dbReference type="SAM" id="Phobius"/>
    </source>
</evidence>
<keyword evidence="1" id="KW-0812">Transmembrane</keyword>
<dbReference type="EMBL" id="GG693884">
    <property type="protein sequence ID" value="EES51921.1"/>
    <property type="molecule type" value="Genomic_DNA"/>
</dbReference>
<sequence>MRLGEKKNNVRKGDILAFMLIKLLSFNYLFIHYFMVMAGEKLWKMLWRASSNSSSSWSRKHFGHKLVTPDFSLREGDPSLLLGRGGDRGLAFSLELIL</sequence>